<evidence type="ECO:0000313" key="1">
    <source>
        <dbReference type="EMBL" id="OAO17665.1"/>
    </source>
</evidence>
<dbReference type="Proteomes" id="UP000078348">
    <property type="component" value="Unassembled WGS sequence"/>
</dbReference>
<name>A0A196SKT3_BLAHN</name>
<protein>
    <recommendedName>
        <fullName evidence="3">Mitochondrial glycoprotein</fullName>
    </recommendedName>
</protein>
<organism evidence="1 2">
    <name type="scientific">Blastocystis sp. subtype 1 (strain ATCC 50177 / NandII)</name>
    <dbReference type="NCBI Taxonomy" id="478820"/>
    <lineage>
        <taxon>Eukaryota</taxon>
        <taxon>Sar</taxon>
        <taxon>Stramenopiles</taxon>
        <taxon>Bigyra</taxon>
        <taxon>Opalozoa</taxon>
        <taxon>Opalinata</taxon>
        <taxon>Blastocystidae</taxon>
        <taxon>Blastocystis</taxon>
    </lineage>
</organism>
<keyword evidence="2" id="KW-1185">Reference proteome</keyword>
<comment type="caution">
    <text evidence="1">The sequence shown here is derived from an EMBL/GenBank/DDBJ whole genome shotgun (WGS) entry which is preliminary data.</text>
</comment>
<dbReference type="AlphaFoldDB" id="A0A196SKT3"/>
<dbReference type="SUPFAM" id="SSF54529">
    <property type="entry name" value="Mitochondrial glycoprotein MAM33-like"/>
    <property type="match status" value="1"/>
</dbReference>
<sequence>MLPVIKRFSSSGGFRVSSLFSRLSALGRVEAKKMNHLQQRMQESAEQLYKRNWSIDSQSGSSKVLLQHRINDDEFISIFIEVSERGDVQHCPDKSELYTFHCVHNIGILQSPSYLVKRQLVYSFALSTASKMPILLSVGGASDVKEEANVSDSVDKRGYPGRSCLDLPSCVCDAFSDYVGKELFSKKCLHYLIQFLRAKEESERAIWLQHFV</sequence>
<evidence type="ECO:0008006" key="3">
    <source>
        <dbReference type="Google" id="ProtNLM"/>
    </source>
</evidence>
<proteinExistence type="predicted"/>
<reference evidence="1 2" key="1">
    <citation type="submission" date="2016-05" db="EMBL/GenBank/DDBJ databases">
        <title>Nuclear genome of Blastocystis sp. subtype 1 NandII.</title>
        <authorList>
            <person name="Gentekaki E."/>
            <person name="Curtis B."/>
            <person name="Stairs C."/>
            <person name="Eme L."/>
            <person name="Herman E."/>
            <person name="Klimes V."/>
            <person name="Arias M.C."/>
            <person name="Elias M."/>
            <person name="Hilliou F."/>
            <person name="Klute M."/>
            <person name="Malik S.-B."/>
            <person name="Pightling A."/>
            <person name="Rachubinski R."/>
            <person name="Salas D."/>
            <person name="Schlacht A."/>
            <person name="Suga H."/>
            <person name="Archibald J."/>
            <person name="Ball S.G."/>
            <person name="Clark G."/>
            <person name="Dacks J."/>
            <person name="Van Der Giezen M."/>
            <person name="Tsaousis A."/>
            <person name="Roger A."/>
        </authorList>
    </citation>
    <scope>NUCLEOTIDE SEQUENCE [LARGE SCALE GENOMIC DNA]</scope>
    <source>
        <strain evidence="2">ATCC 50177 / NandII</strain>
    </source>
</reference>
<evidence type="ECO:0000313" key="2">
    <source>
        <dbReference type="Proteomes" id="UP000078348"/>
    </source>
</evidence>
<accession>A0A196SKT3</accession>
<gene>
    <name evidence="1" type="ORF">AV274_0607</name>
</gene>
<dbReference type="EMBL" id="LXWW01000022">
    <property type="protein sequence ID" value="OAO17665.1"/>
    <property type="molecule type" value="Genomic_DNA"/>
</dbReference>
<dbReference type="InterPro" id="IPR036561">
    <property type="entry name" value="MAM33_sf"/>
</dbReference>